<feature type="region of interest" description="Disordered" evidence="1">
    <location>
        <begin position="49"/>
        <end position="83"/>
    </location>
</feature>
<proteinExistence type="predicted"/>
<dbReference type="Proteomes" id="UP001153269">
    <property type="component" value="Unassembled WGS sequence"/>
</dbReference>
<gene>
    <name evidence="2" type="ORF">PLEPLA_LOCUS14159</name>
</gene>
<comment type="caution">
    <text evidence="2">The sequence shown here is derived from an EMBL/GenBank/DDBJ whole genome shotgun (WGS) entry which is preliminary data.</text>
</comment>
<name>A0A9N7U9L8_PLEPL</name>
<keyword evidence="3" id="KW-1185">Reference proteome</keyword>
<evidence type="ECO:0000256" key="1">
    <source>
        <dbReference type="SAM" id="MobiDB-lite"/>
    </source>
</evidence>
<dbReference type="AlphaFoldDB" id="A0A9N7U9L8"/>
<evidence type="ECO:0000313" key="3">
    <source>
        <dbReference type="Proteomes" id="UP001153269"/>
    </source>
</evidence>
<organism evidence="2 3">
    <name type="scientific">Pleuronectes platessa</name>
    <name type="common">European plaice</name>
    <dbReference type="NCBI Taxonomy" id="8262"/>
    <lineage>
        <taxon>Eukaryota</taxon>
        <taxon>Metazoa</taxon>
        <taxon>Chordata</taxon>
        <taxon>Craniata</taxon>
        <taxon>Vertebrata</taxon>
        <taxon>Euteleostomi</taxon>
        <taxon>Actinopterygii</taxon>
        <taxon>Neopterygii</taxon>
        <taxon>Teleostei</taxon>
        <taxon>Neoteleostei</taxon>
        <taxon>Acanthomorphata</taxon>
        <taxon>Carangaria</taxon>
        <taxon>Pleuronectiformes</taxon>
        <taxon>Pleuronectoidei</taxon>
        <taxon>Pleuronectidae</taxon>
        <taxon>Pleuronectes</taxon>
    </lineage>
</organism>
<sequence>MCSKPRAAQSKGLHKYPSWTEPSSCSAPLFSAAVAVRVRGRCQLRVLPPRRMLPPRPKQPAAPALSSREPLPTRSELTKHDSRNIHTVPVVKLRVPSSCFGSSSLQQVLEALRRPRRTENPSWSTRL</sequence>
<protein>
    <submittedName>
        <fullName evidence="2">Uncharacterized protein</fullName>
    </submittedName>
</protein>
<reference evidence="2" key="1">
    <citation type="submission" date="2020-03" db="EMBL/GenBank/DDBJ databases">
        <authorList>
            <person name="Weist P."/>
        </authorList>
    </citation>
    <scope>NUCLEOTIDE SEQUENCE</scope>
</reference>
<feature type="region of interest" description="Disordered" evidence="1">
    <location>
        <begin position="1"/>
        <end position="25"/>
    </location>
</feature>
<evidence type="ECO:0000313" key="2">
    <source>
        <dbReference type="EMBL" id="CAB1426224.1"/>
    </source>
</evidence>
<dbReference type="EMBL" id="CADEAL010000868">
    <property type="protein sequence ID" value="CAB1426224.1"/>
    <property type="molecule type" value="Genomic_DNA"/>
</dbReference>
<accession>A0A9N7U9L8</accession>
<feature type="compositionally biased region" description="Pro residues" evidence="1">
    <location>
        <begin position="51"/>
        <end position="60"/>
    </location>
</feature>